<name>C4R8A9_KOMPG</name>
<evidence type="ECO:0000313" key="4">
    <source>
        <dbReference type="Proteomes" id="UP000000314"/>
    </source>
</evidence>
<feature type="domain" description="RING-type" evidence="2">
    <location>
        <begin position="618"/>
        <end position="657"/>
    </location>
</feature>
<dbReference type="Proteomes" id="UP000000314">
    <property type="component" value="Chromosome 4"/>
</dbReference>
<dbReference type="Pfam" id="PF13639">
    <property type="entry name" value="zf-RING_2"/>
    <property type="match status" value="1"/>
</dbReference>
<dbReference type="EMBL" id="FN392322">
    <property type="protein sequence ID" value="CAY71834.1"/>
    <property type="molecule type" value="Genomic_DNA"/>
</dbReference>
<evidence type="ECO:0000313" key="3">
    <source>
        <dbReference type="EMBL" id="CAY71834.1"/>
    </source>
</evidence>
<dbReference type="InterPro" id="IPR001841">
    <property type="entry name" value="Znf_RING"/>
</dbReference>
<dbReference type="InterPro" id="IPR013083">
    <property type="entry name" value="Znf_RING/FYVE/PHD"/>
</dbReference>
<dbReference type="Gene3D" id="3.80.10.10">
    <property type="entry name" value="Ribonuclease Inhibitor"/>
    <property type="match status" value="1"/>
</dbReference>
<dbReference type="SMART" id="SM00184">
    <property type="entry name" value="RING"/>
    <property type="match status" value="1"/>
</dbReference>
<dbReference type="AlphaFoldDB" id="C4R8A9"/>
<gene>
    <name evidence="3" type="ordered locus">PAS_chr4_0575</name>
</gene>
<dbReference type="OrthoDB" id="444265at2759"/>
<dbReference type="PROSITE" id="PS50089">
    <property type="entry name" value="ZF_RING_2"/>
    <property type="match status" value="1"/>
</dbReference>
<dbReference type="InParanoid" id="C4R8A9"/>
<dbReference type="GeneID" id="8200840"/>
<dbReference type="KEGG" id="ppa:PAS_chr4_0575"/>
<evidence type="ECO:0000256" key="1">
    <source>
        <dbReference type="PROSITE-ProRule" id="PRU00175"/>
    </source>
</evidence>
<keyword evidence="1" id="KW-0862">Zinc</keyword>
<organism evidence="3 4">
    <name type="scientific">Komagataella phaffii (strain GS115 / ATCC 20864)</name>
    <name type="common">Yeast</name>
    <name type="synonym">Pichia pastoris</name>
    <dbReference type="NCBI Taxonomy" id="644223"/>
    <lineage>
        <taxon>Eukaryota</taxon>
        <taxon>Fungi</taxon>
        <taxon>Dikarya</taxon>
        <taxon>Ascomycota</taxon>
        <taxon>Saccharomycotina</taxon>
        <taxon>Pichiomycetes</taxon>
        <taxon>Pichiales</taxon>
        <taxon>Pichiaceae</taxon>
        <taxon>Komagataella</taxon>
    </lineage>
</organism>
<dbReference type="GO" id="GO:0008270">
    <property type="term" value="F:zinc ion binding"/>
    <property type="evidence" value="ECO:0007669"/>
    <property type="project" value="UniProtKB-KW"/>
</dbReference>
<keyword evidence="1" id="KW-0863">Zinc-finger</keyword>
<dbReference type="Gene3D" id="3.30.40.10">
    <property type="entry name" value="Zinc/RING finger domain, C3HC4 (zinc finger)"/>
    <property type="match status" value="1"/>
</dbReference>
<proteinExistence type="predicted"/>
<dbReference type="RefSeq" id="XP_002494013.1">
    <property type="nucleotide sequence ID" value="XM_002493968.1"/>
</dbReference>
<keyword evidence="1" id="KW-0479">Metal-binding</keyword>
<dbReference type="STRING" id="644223.C4R8A9"/>
<accession>C4R8A9</accession>
<dbReference type="SUPFAM" id="SSF57850">
    <property type="entry name" value="RING/U-box"/>
    <property type="match status" value="1"/>
</dbReference>
<evidence type="ECO:0000259" key="2">
    <source>
        <dbReference type="PROSITE" id="PS50089"/>
    </source>
</evidence>
<dbReference type="InterPro" id="IPR032675">
    <property type="entry name" value="LRR_dom_sf"/>
</dbReference>
<reference evidence="3 4" key="1">
    <citation type="journal article" date="2009" name="Nat. Biotechnol.">
        <title>Genome sequence of the recombinant protein production host Pichia pastoris.</title>
        <authorList>
            <person name="De Schutter K."/>
            <person name="Lin Y.C."/>
            <person name="Tiels P."/>
            <person name="Van Hecke A."/>
            <person name="Glinka S."/>
            <person name="Weber-Lehmann J."/>
            <person name="Rouze P."/>
            <person name="Van de Peer Y."/>
            <person name="Callewaert N."/>
        </authorList>
    </citation>
    <scope>NUCLEOTIDE SEQUENCE [LARGE SCALE GENOMIC DNA]</scope>
    <source>
        <strain evidence="4">GS115 / ATCC 20864</strain>
    </source>
</reference>
<keyword evidence="4" id="KW-1185">Reference proteome</keyword>
<protein>
    <recommendedName>
        <fullName evidence="2">RING-type domain-containing protein</fullName>
    </recommendedName>
</protein>
<sequence>MSTNDLPQTVFGVLDIDSSFTEESLISKLRKMDLSAVTQLKVTNSELTKFKLPQDIVFPKLISFLFISETAVFFDSEEVDSDTEAEMVKGKMTEIDVDLDTSFPLIEHLTIAGFPILSRVELFHGKNSEKLRTVTVSKGFESFKAFSQFSCHILGHSPNLKSLMYLWLLFDDGKNHTLEVSLDKCPQLEDMFCQSIDAFSSIHLRSEKEHRMQRLAFQETAGLTTIRLDPTIVIEEAITVVDYRKEARLHADKCSLSACKLINLSGRCWTELGMENVKFENLKAFSILRSSSVVNQHFKGYLLEGEYTKDESLEVQDSILRTLSHSENFPCLEAFICEYVQDIGPFIDQLNQLPNIFSFEVIDKTSVQPIELDRPCKLQNLRIDTGQYSHIKISNQNSLDDVSICSLPKCSSIEISDCSNLTRVDAYDFEGKCSFSFKNCPELTGLRLEHVESIESLDIDESCKKLTELTIGNNKPFDIKLPESLLDNLHTISLGEIDELSASFSNANVIYISSESSLKSLELRNTENLTHLYVKGFPTKFTIGETPKLRYVNASDGSQVYTHFQKMLAHLDTKNPLKSYSIIDIITDEFSKLGDFFGGKVYQNDETKYCHFEGDRNCPICLEELAEECIILSCGHPLHDDCLKELSKDSNDCPLCNTKLREELFELRAFESF</sequence>
<dbReference type="HOGENOM" id="CLU_408315_0_0_1"/>
<dbReference type="SUPFAM" id="SSF52058">
    <property type="entry name" value="L domain-like"/>
    <property type="match status" value="1"/>
</dbReference>